<dbReference type="CDD" id="cd19990">
    <property type="entry name" value="PBP1_GABAb_receptor_plant"/>
    <property type="match status" value="1"/>
</dbReference>
<evidence type="ECO:0000256" key="4">
    <source>
        <dbReference type="ARBA" id="ARBA00022692"/>
    </source>
</evidence>
<dbReference type="PANTHER" id="PTHR18966">
    <property type="entry name" value="IONOTROPIC GLUTAMATE RECEPTOR"/>
    <property type="match status" value="1"/>
</dbReference>
<dbReference type="SUPFAM" id="SSF53822">
    <property type="entry name" value="Periplasmic binding protein-like I"/>
    <property type="match status" value="1"/>
</dbReference>
<evidence type="ECO:0000256" key="5">
    <source>
        <dbReference type="ARBA" id="ARBA00022729"/>
    </source>
</evidence>
<sequence length="907" mass="101457">MRSGRRKWWLWLSLLAFLWVLLCNCNCVGAGAGGEAVIVKVGVVLDLNSTVGQMSKTAIQLALSDFYTANPKYKTRLSLLFKDAGDVVEAASAGMELLGDDQVEAIIGPQTSEQAAFMAEFGKKYEIPVMSFSATSPSLSPSPYFTRPAQSDSAQVEAINAVIQTYGWREIVPIYEDAQFGHGIIPYLADALQLKGTRFGCRVIIPTSATDPEISRQLRRVRDMRKRIFLLHVTAPVGSKVFTVAQTEGMMGQGYAWIVTDALSSMLDPTTDSQALDSMQGIVGVRPRMPHTEKLQHFQTRFNKLLPLSSGVHNNPSVNVFAVWAYDTVWALGMAVEKVKSNGKRLADAVANTRFEGISGDFHLVKGELKRKGASFEVFNVVGEKERIIGYWNPTHNEDEQEGVVMTTMKQPIWPGDVNKTPPMNLTIGIPVKPGFTEFIQVDKQDPKKSSGFCIDVFKSAIEVLHLPIDYRFVPFANESGESNGTYDELLLQIGDHKMDAVVGDITIIANRSEFVDFTLPYSESGVSMLVSMTSDRKKNMWIFLRPFKWDLWLLSFVSFVFTGSVVWLLECSVNTDFGTGPPQQQIGFIFWFSFSTLVFAHRERILNNLSRFLLIIWVFVVLILTQSYTANLSSMLTAQRLKPLFADANEIREKGYFVGFQNGSFVKELLITQLGFNETKLRSYRSPDEFEHALTSGTDNGGVAAIFDEIPYIKVFLSKYRSGFQMVGPIYRTGGFGFAFPKGSPLVPYFSKAILDVTEDQNKMTPIEQKYFSNRNVQIADPDDSRLDAYSFCGLFSITAVATFSSLFIYLTQFFHSHWPDSSTVHSDSPLTAKMVEMGKLFYDKHFRSSSLQTSDSRVHPEITETTTPQTDPDHSNSTEQPQNLSVVNEDQTLAREHNTQFIATN</sequence>
<evidence type="ECO:0000313" key="18">
    <source>
        <dbReference type="Proteomes" id="UP000504603"/>
    </source>
</evidence>
<dbReference type="AlphaFoldDB" id="A0A6J1BZK0"/>
<name>A0A6J1BZK0_MOMCH</name>
<evidence type="ECO:0000256" key="3">
    <source>
        <dbReference type="ARBA" id="ARBA00022448"/>
    </source>
</evidence>
<evidence type="ECO:0000259" key="17">
    <source>
        <dbReference type="SMART" id="SM00079"/>
    </source>
</evidence>
<proteinExistence type="inferred from homology"/>
<evidence type="ECO:0000256" key="16">
    <source>
        <dbReference type="SAM" id="SignalP"/>
    </source>
</evidence>
<feature type="transmembrane region" description="Helical" evidence="15">
    <location>
        <begin position="790"/>
        <end position="812"/>
    </location>
</feature>
<dbReference type="SUPFAM" id="SSF53850">
    <property type="entry name" value="Periplasmic binding protein-like II"/>
    <property type="match status" value="1"/>
</dbReference>
<organism evidence="18 19">
    <name type="scientific">Momordica charantia</name>
    <name type="common">Bitter gourd</name>
    <name type="synonym">Balsam pear</name>
    <dbReference type="NCBI Taxonomy" id="3673"/>
    <lineage>
        <taxon>Eukaryota</taxon>
        <taxon>Viridiplantae</taxon>
        <taxon>Streptophyta</taxon>
        <taxon>Embryophyta</taxon>
        <taxon>Tracheophyta</taxon>
        <taxon>Spermatophyta</taxon>
        <taxon>Magnoliopsida</taxon>
        <taxon>eudicotyledons</taxon>
        <taxon>Gunneridae</taxon>
        <taxon>Pentapetalae</taxon>
        <taxon>rosids</taxon>
        <taxon>fabids</taxon>
        <taxon>Cucurbitales</taxon>
        <taxon>Cucurbitaceae</taxon>
        <taxon>Momordiceae</taxon>
        <taxon>Momordica</taxon>
    </lineage>
</organism>
<evidence type="ECO:0000256" key="14">
    <source>
        <dbReference type="SAM" id="MobiDB-lite"/>
    </source>
</evidence>
<evidence type="ECO:0000256" key="10">
    <source>
        <dbReference type="ARBA" id="ARBA00023180"/>
    </source>
</evidence>
<evidence type="ECO:0000256" key="6">
    <source>
        <dbReference type="ARBA" id="ARBA00022989"/>
    </source>
</evidence>
<evidence type="ECO:0000256" key="13">
    <source>
        <dbReference type="PIRNR" id="PIRNR037090"/>
    </source>
</evidence>
<feature type="signal peptide" evidence="16">
    <location>
        <begin position="1"/>
        <end position="25"/>
    </location>
</feature>
<evidence type="ECO:0000256" key="9">
    <source>
        <dbReference type="ARBA" id="ARBA00023170"/>
    </source>
</evidence>
<dbReference type="PRINTS" id="PR01176">
    <property type="entry name" value="GABABRECEPTR"/>
</dbReference>
<keyword evidence="7 13" id="KW-0406">Ion transport</keyword>
<dbReference type="InterPro" id="IPR044440">
    <property type="entry name" value="GABAb_receptor_plant_PBP1"/>
</dbReference>
<evidence type="ECO:0000256" key="12">
    <source>
        <dbReference type="ARBA" id="ARBA00023303"/>
    </source>
</evidence>
<dbReference type="SMART" id="SM00079">
    <property type="entry name" value="PBPe"/>
    <property type="match status" value="1"/>
</dbReference>
<keyword evidence="12 13" id="KW-0407">Ion channel</keyword>
<feature type="transmembrane region" description="Helical" evidence="15">
    <location>
        <begin position="582"/>
        <end position="601"/>
    </location>
</feature>
<evidence type="ECO:0000313" key="19">
    <source>
        <dbReference type="RefSeq" id="XP_022134719.1"/>
    </source>
</evidence>
<feature type="transmembrane region" description="Helical" evidence="15">
    <location>
        <begin position="550"/>
        <end position="570"/>
    </location>
</feature>
<dbReference type="Pfam" id="PF10613">
    <property type="entry name" value="Lig_chan-Glu_bd"/>
    <property type="match status" value="1"/>
</dbReference>
<evidence type="ECO:0000256" key="7">
    <source>
        <dbReference type="ARBA" id="ARBA00023065"/>
    </source>
</evidence>
<dbReference type="FunFam" id="3.40.190.10:FF:000217">
    <property type="entry name" value="Glutamate receptor"/>
    <property type="match status" value="1"/>
</dbReference>
<dbReference type="KEGG" id="mcha:111006922"/>
<keyword evidence="10" id="KW-0325">Glycoprotein</keyword>
<keyword evidence="11 13" id="KW-1071">Ligand-gated ion channel</keyword>
<comment type="similarity">
    <text evidence="2 13">Belongs to the glutamate-gated ion channel (TC 1.A.10.1) family.</text>
</comment>
<keyword evidence="4 15" id="KW-0812">Transmembrane</keyword>
<feature type="domain" description="Ionotropic glutamate receptor C-terminal" evidence="17">
    <location>
        <begin position="427"/>
        <end position="775"/>
    </location>
</feature>
<evidence type="ECO:0000256" key="8">
    <source>
        <dbReference type="ARBA" id="ARBA00023136"/>
    </source>
</evidence>
<dbReference type="InterPro" id="IPR001828">
    <property type="entry name" value="ANF_lig-bd_rcpt"/>
</dbReference>
<dbReference type="FunFam" id="3.40.50.2300:FF:000081">
    <property type="entry name" value="Glutamate receptor"/>
    <property type="match status" value="1"/>
</dbReference>
<keyword evidence="6 15" id="KW-1133">Transmembrane helix</keyword>
<dbReference type="Gene3D" id="3.40.50.2300">
    <property type="match status" value="2"/>
</dbReference>
<keyword evidence="3 13" id="KW-0813">Transport</keyword>
<dbReference type="FunFam" id="1.10.287.70:FF:000037">
    <property type="entry name" value="Glutamate receptor"/>
    <property type="match status" value="1"/>
</dbReference>
<feature type="chain" id="PRO_5027028977" description="Glutamate receptor" evidence="16">
    <location>
        <begin position="26"/>
        <end position="907"/>
    </location>
</feature>
<dbReference type="GO" id="GO:0016020">
    <property type="term" value="C:membrane"/>
    <property type="evidence" value="ECO:0007669"/>
    <property type="project" value="UniProtKB-SubCell"/>
</dbReference>
<dbReference type="Gene3D" id="1.10.287.70">
    <property type="match status" value="1"/>
</dbReference>
<reference evidence="19" key="1">
    <citation type="submission" date="2025-08" db="UniProtKB">
        <authorList>
            <consortium name="RefSeq"/>
        </authorList>
    </citation>
    <scope>IDENTIFICATION</scope>
    <source>
        <strain evidence="19">OHB3-1</strain>
    </source>
</reference>
<keyword evidence="18" id="KW-1185">Reference proteome</keyword>
<dbReference type="InterPro" id="IPR028082">
    <property type="entry name" value="Peripla_BP_I"/>
</dbReference>
<keyword evidence="8 13" id="KW-0472">Membrane</keyword>
<protein>
    <recommendedName>
        <fullName evidence="13">Glutamate receptor</fullName>
    </recommendedName>
</protein>
<feature type="transmembrane region" description="Helical" evidence="15">
    <location>
        <begin position="613"/>
        <end position="631"/>
    </location>
</feature>
<evidence type="ECO:0000256" key="11">
    <source>
        <dbReference type="ARBA" id="ARBA00023286"/>
    </source>
</evidence>
<dbReference type="Pfam" id="PF01094">
    <property type="entry name" value="ANF_receptor"/>
    <property type="match status" value="1"/>
</dbReference>
<evidence type="ECO:0000256" key="15">
    <source>
        <dbReference type="SAM" id="Phobius"/>
    </source>
</evidence>
<dbReference type="InterPro" id="IPR019594">
    <property type="entry name" value="Glu/Gly-bd"/>
</dbReference>
<dbReference type="OrthoDB" id="5984008at2759"/>
<dbReference type="Pfam" id="PF00060">
    <property type="entry name" value="Lig_chan"/>
    <property type="match status" value="1"/>
</dbReference>
<dbReference type="RefSeq" id="XP_022134719.1">
    <property type="nucleotide sequence ID" value="XM_022279027.1"/>
</dbReference>
<feature type="compositionally biased region" description="Polar residues" evidence="14">
    <location>
        <begin position="879"/>
        <end position="889"/>
    </location>
</feature>
<gene>
    <name evidence="19" type="primary">LOC111006922</name>
</gene>
<feature type="region of interest" description="Disordered" evidence="14">
    <location>
        <begin position="854"/>
        <end position="889"/>
    </location>
</feature>
<comment type="subcellular location">
    <subcellularLocation>
        <location evidence="1">Membrane</location>
        <topology evidence="1">Multi-pass membrane protein</topology>
    </subcellularLocation>
</comment>
<accession>A0A6J1BZK0</accession>
<evidence type="ECO:0000256" key="1">
    <source>
        <dbReference type="ARBA" id="ARBA00004141"/>
    </source>
</evidence>
<dbReference type="PIRSF" id="PIRSF037090">
    <property type="entry name" value="Iontro_Glu-like_rcpt_pln"/>
    <property type="match status" value="1"/>
</dbReference>
<dbReference type="GeneID" id="111006922"/>
<dbReference type="GO" id="GO:0015276">
    <property type="term" value="F:ligand-gated monoatomic ion channel activity"/>
    <property type="evidence" value="ECO:0007669"/>
    <property type="project" value="InterPro"/>
</dbReference>
<dbReference type="CDD" id="cd13686">
    <property type="entry name" value="GluR_Plant"/>
    <property type="match status" value="1"/>
</dbReference>
<dbReference type="FunFam" id="3.40.190.10:FF:000054">
    <property type="entry name" value="Glutamate receptor"/>
    <property type="match status" value="1"/>
</dbReference>
<dbReference type="Proteomes" id="UP000504603">
    <property type="component" value="Unplaced"/>
</dbReference>
<keyword evidence="9 13" id="KW-0675">Receptor</keyword>
<dbReference type="InterPro" id="IPR001320">
    <property type="entry name" value="Iontro_rcpt_C"/>
</dbReference>
<keyword evidence="5 16" id="KW-0732">Signal</keyword>
<dbReference type="InterPro" id="IPR015683">
    <property type="entry name" value="Ionotropic_Glu_rcpt"/>
</dbReference>
<dbReference type="Gene3D" id="3.40.190.10">
    <property type="entry name" value="Periplasmic binding protein-like II"/>
    <property type="match status" value="2"/>
</dbReference>
<evidence type="ECO:0000256" key="2">
    <source>
        <dbReference type="ARBA" id="ARBA00008685"/>
    </source>
</evidence>
<dbReference type="InterPro" id="IPR017103">
    <property type="entry name" value="Iontropic_Glu_rcpt_pln"/>
</dbReference>
<comment type="function">
    <text evidence="13">Glutamate-gated receptor that probably acts as non-selective cation channel.</text>
</comment>